<protein>
    <submittedName>
        <fullName evidence="1">Uncharacterized protein</fullName>
    </submittedName>
</protein>
<keyword evidence="2" id="KW-1185">Reference proteome</keyword>
<accession>A0A3M7QL72</accession>
<dbReference type="AlphaFoldDB" id="A0A3M7QL72"/>
<organism evidence="1 2">
    <name type="scientific">Brachionus plicatilis</name>
    <name type="common">Marine rotifer</name>
    <name type="synonym">Brachionus muelleri</name>
    <dbReference type="NCBI Taxonomy" id="10195"/>
    <lineage>
        <taxon>Eukaryota</taxon>
        <taxon>Metazoa</taxon>
        <taxon>Spiralia</taxon>
        <taxon>Gnathifera</taxon>
        <taxon>Rotifera</taxon>
        <taxon>Eurotatoria</taxon>
        <taxon>Monogononta</taxon>
        <taxon>Pseudotrocha</taxon>
        <taxon>Ploima</taxon>
        <taxon>Brachionidae</taxon>
        <taxon>Brachionus</taxon>
    </lineage>
</organism>
<dbReference type="EMBL" id="REGN01005879">
    <property type="protein sequence ID" value="RNA11708.1"/>
    <property type="molecule type" value="Genomic_DNA"/>
</dbReference>
<proteinExistence type="predicted"/>
<evidence type="ECO:0000313" key="1">
    <source>
        <dbReference type="EMBL" id="RNA11708.1"/>
    </source>
</evidence>
<evidence type="ECO:0000313" key="2">
    <source>
        <dbReference type="Proteomes" id="UP000276133"/>
    </source>
</evidence>
<dbReference type="Proteomes" id="UP000276133">
    <property type="component" value="Unassembled WGS sequence"/>
</dbReference>
<reference evidence="1 2" key="1">
    <citation type="journal article" date="2018" name="Sci. Rep.">
        <title>Genomic signatures of local adaptation to the degree of environmental predictability in rotifers.</title>
        <authorList>
            <person name="Franch-Gras L."/>
            <person name="Hahn C."/>
            <person name="Garcia-Roger E.M."/>
            <person name="Carmona M.J."/>
            <person name="Serra M."/>
            <person name="Gomez A."/>
        </authorList>
    </citation>
    <scope>NUCLEOTIDE SEQUENCE [LARGE SCALE GENOMIC DNA]</scope>
    <source>
        <strain evidence="1">HYR1</strain>
    </source>
</reference>
<gene>
    <name evidence="1" type="ORF">BpHYR1_036757</name>
</gene>
<sequence>MKICHLKIQNLEPNKKNIFFILPIFLDLLLLKFLKCTTILSIGLNTNIEANIILVPNTDCENKKQFDLRRSKHNGPMSMQAENFQKFSLNLIRTNYQRLHNSNYFKKGAVWQAIVASHHPPSDQIMLSNLETNKNANLSARTEARLSFE</sequence>
<comment type="caution">
    <text evidence="1">The sequence shown here is derived from an EMBL/GenBank/DDBJ whole genome shotgun (WGS) entry which is preliminary data.</text>
</comment>
<name>A0A3M7QL72_BRAPC</name>